<evidence type="ECO:0000313" key="16">
    <source>
        <dbReference type="EMBL" id="HIX67520.1"/>
    </source>
</evidence>
<evidence type="ECO:0000256" key="7">
    <source>
        <dbReference type="ARBA" id="ARBA00022840"/>
    </source>
</evidence>
<dbReference type="InterPro" id="IPR022631">
    <property type="entry name" value="ADOMET_SYNTHASE_CS"/>
</dbReference>
<feature type="binding site" description="in other chain" evidence="10">
    <location>
        <position position="15"/>
    </location>
    <ligand>
        <name>ATP</name>
        <dbReference type="ChEBI" id="CHEBI:30616"/>
        <note>ligand shared between two neighboring subunits</note>
    </ligand>
</feature>
<feature type="binding site" evidence="10">
    <location>
        <position position="251"/>
    </location>
    <ligand>
        <name>ATP</name>
        <dbReference type="ChEBI" id="CHEBI:30616"/>
        <note>ligand shared between two neighboring subunits</note>
    </ligand>
</feature>
<keyword evidence="9 10" id="KW-0630">Potassium</keyword>
<dbReference type="InterPro" id="IPR022628">
    <property type="entry name" value="S-AdoMet_synt_N"/>
</dbReference>
<evidence type="ECO:0000256" key="5">
    <source>
        <dbReference type="ARBA" id="ARBA00022723"/>
    </source>
</evidence>
<keyword evidence="5 10" id="KW-0479">Metal-binding</keyword>
<dbReference type="PROSITE" id="PS00376">
    <property type="entry name" value="ADOMET_SYNTHASE_1"/>
    <property type="match status" value="1"/>
</dbReference>
<evidence type="ECO:0000256" key="12">
    <source>
        <dbReference type="RuleBase" id="RU004462"/>
    </source>
</evidence>
<evidence type="ECO:0000256" key="2">
    <source>
        <dbReference type="ARBA" id="ARBA00009685"/>
    </source>
</evidence>
<reference evidence="16" key="1">
    <citation type="journal article" date="2021" name="PeerJ">
        <title>Extensive microbial diversity within the chicken gut microbiome revealed by metagenomics and culture.</title>
        <authorList>
            <person name="Gilroy R."/>
            <person name="Ravi A."/>
            <person name="Getino M."/>
            <person name="Pursley I."/>
            <person name="Horton D.L."/>
            <person name="Alikhan N.F."/>
            <person name="Baker D."/>
            <person name="Gharbi K."/>
            <person name="Hall N."/>
            <person name="Watson M."/>
            <person name="Adriaenssens E.M."/>
            <person name="Foster-Nyarko E."/>
            <person name="Jarju S."/>
            <person name="Secka A."/>
            <person name="Antonio M."/>
            <person name="Oren A."/>
            <person name="Chaudhuri R.R."/>
            <person name="La Ragione R."/>
            <person name="Hildebrand F."/>
            <person name="Pallen M.J."/>
        </authorList>
    </citation>
    <scope>NUCLEOTIDE SEQUENCE</scope>
    <source>
        <strain evidence="16">CHK191-13928</strain>
    </source>
</reference>
<comment type="caution">
    <text evidence="16">The sequence shown here is derived from an EMBL/GenBank/DDBJ whole genome shotgun (WGS) entry which is preliminary data.</text>
</comment>
<keyword evidence="6 10" id="KW-0547">Nucleotide-binding</keyword>
<dbReference type="GO" id="GO:0005524">
    <property type="term" value="F:ATP binding"/>
    <property type="evidence" value="ECO:0007669"/>
    <property type="project" value="UniProtKB-UniRule"/>
</dbReference>
<feature type="binding site" description="in other chain" evidence="10">
    <location>
        <position position="99"/>
    </location>
    <ligand>
        <name>L-methionine</name>
        <dbReference type="ChEBI" id="CHEBI:57844"/>
        <note>ligand shared between two neighboring subunits</note>
    </ligand>
</feature>
<evidence type="ECO:0000256" key="11">
    <source>
        <dbReference type="RuleBase" id="RU000542"/>
    </source>
</evidence>
<feature type="binding site" description="in other chain" evidence="10">
    <location>
        <position position="282"/>
    </location>
    <ligand>
        <name>L-methionine</name>
        <dbReference type="ChEBI" id="CHEBI:57844"/>
        <note>ligand shared between two neighboring subunits</note>
    </ligand>
</feature>
<sequence length="395" mass="43706">MEKVLFTSESVTEGHPDKICDQISDAILDALMEQDPMSRVACETCTTTGIVMVMGEITTNAYVDIQKIVRDTVREVGYTRGKYGFDADTCGVITAIDEQSSDIAMGVDKALEARENEMSDDEIEAIGAGDQGMMFGYATNETDEYMPYPISLAHKLSRQLTKVRKDGTLSYLRPDGKTQVTVEYDEDGKPMRLEAVVLSTQHDPDVSQEQIHEDIKREVFDKILPKKMVDEETKFFINPTGRFVIGGPHGDAGVTGRKIIVDTYGGYARHGGGAFSGKDCTKVDRSAAYAARYVAKNIVAAGLADKCEIQLSYAIGVAEPTSIMVDTFGTGKKTNQELVELIRKHFDLRPAGIIKMLDLRRPIYKQTAAYGHFGRNDLDLPWEKLDKVDLLKADE</sequence>
<dbReference type="PANTHER" id="PTHR11964">
    <property type="entry name" value="S-ADENOSYLMETHIONINE SYNTHETASE"/>
    <property type="match status" value="1"/>
</dbReference>
<dbReference type="HAMAP" id="MF_00086">
    <property type="entry name" value="S_AdoMet_synth1"/>
    <property type="match status" value="1"/>
</dbReference>
<evidence type="ECO:0000256" key="1">
    <source>
        <dbReference type="ARBA" id="ARBA00005224"/>
    </source>
</evidence>
<dbReference type="AlphaFoldDB" id="A0A9D1WWU7"/>
<dbReference type="GO" id="GO:0006730">
    <property type="term" value="P:one-carbon metabolic process"/>
    <property type="evidence" value="ECO:0007669"/>
    <property type="project" value="UniProtKB-KW"/>
</dbReference>
<evidence type="ECO:0000256" key="10">
    <source>
        <dbReference type="HAMAP-Rule" id="MF_00086"/>
    </source>
</evidence>
<dbReference type="FunFam" id="3.30.300.10:FF:000004">
    <property type="entry name" value="S-adenosylmethionine synthase"/>
    <property type="match status" value="1"/>
</dbReference>
<dbReference type="InterPro" id="IPR022630">
    <property type="entry name" value="S-AdoMet_synt_C"/>
</dbReference>
<proteinExistence type="inferred from homology"/>
<evidence type="ECO:0000259" key="13">
    <source>
        <dbReference type="Pfam" id="PF00438"/>
    </source>
</evidence>
<name>A0A9D1WWU7_9FIRM</name>
<dbReference type="Proteomes" id="UP000886721">
    <property type="component" value="Unassembled WGS sequence"/>
</dbReference>
<dbReference type="SUPFAM" id="SSF55973">
    <property type="entry name" value="S-adenosylmethionine synthetase"/>
    <property type="match status" value="3"/>
</dbReference>
<keyword evidence="4 10" id="KW-0808">Transferase</keyword>
<evidence type="ECO:0000256" key="9">
    <source>
        <dbReference type="ARBA" id="ARBA00022958"/>
    </source>
</evidence>
<dbReference type="EC" id="2.5.1.6" evidence="10"/>
<comment type="subunit">
    <text evidence="10">Homotetramer; dimer of dimers.</text>
</comment>
<dbReference type="NCBIfam" id="TIGR01034">
    <property type="entry name" value="metK"/>
    <property type="match status" value="1"/>
</dbReference>
<feature type="binding site" evidence="10">
    <location>
        <position position="43"/>
    </location>
    <ligand>
        <name>K(+)</name>
        <dbReference type="ChEBI" id="CHEBI:29103"/>
    </ligand>
</feature>
<feature type="binding site" description="in other chain" evidence="10">
    <location>
        <begin position="175"/>
        <end position="177"/>
    </location>
    <ligand>
        <name>ATP</name>
        <dbReference type="ChEBI" id="CHEBI:30616"/>
        <note>ligand shared between two neighboring subunits</note>
    </ligand>
</feature>
<comment type="subcellular location">
    <subcellularLocation>
        <location evidence="10 11">Cytoplasm</location>
    </subcellularLocation>
</comment>
<feature type="region of interest" description="Flexible loop" evidence="10">
    <location>
        <begin position="99"/>
        <end position="109"/>
    </location>
</feature>
<dbReference type="GO" id="GO:0006556">
    <property type="term" value="P:S-adenosylmethionine biosynthetic process"/>
    <property type="evidence" value="ECO:0007669"/>
    <property type="project" value="UniProtKB-UniRule"/>
</dbReference>
<keyword evidence="10" id="KW-0963">Cytoplasm</keyword>
<dbReference type="PROSITE" id="PS00377">
    <property type="entry name" value="ADOMET_SYNTHASE_2"/>
    <property type="match status" value="1"/>
</dbReference>
<dbReference type="FunFam" id="3.30.300.10:FF:000003">
    <property type="entry name" value="S-adenosylmethionine synthase"/>
    <property type="match status" value="1"/>
</dbReference>
<feature type="binding site" description="in other chain" evidence="10">
    <location>
        <begin position="257"/>
        <end position="258"/>
    </location>
    <ligand>
        <name>ATP</name>
        <dbReference type="ChEBI" id="CHEBI:30616"/>
        <note>ligand shared between two neighboring subunits</note>
    </ligand>
</feature>
<feature type="domain" description="S-adenosylmethionine synthetase N-terminal" evidence="13">
    <location>
        <begin position="4"/>
        <end position="100"/>
    </location>
</feature>
<dbReference type="EMBL" id="DXEM01000015">
    <property type="protein sequence ID" value="HIX67520.1"/>
    <property type="molecule type" value="Genomic_DNA"/>
</dbReference>
<organism evidence="16 17">
    <name type="scientific">Candidatus Anaerostipes excrementavium</name>
    <dbReference type="NCBI Taxonomy" id="2838463"/>
    <lineage>
        <taxon>Bacteria</taxon>
        <taxon>Bacillati</taxon>
        <taxon>Bacillota</taxon>
        <taxon>Clostridia</taxon>
        <taxon>Lachnospirales</taxon>
        <taxon>Lachnospiraceae</taxon>
        <taxon>Anaerostipes</taxon>
    </lineage>
</organism>
<comment type="cofactor">
    <cofactor evidence="10">
        <name>Mg(2+)</name>
        <dbReference type="ChEBI" id="CHEBI:18420"/>
    </cofactor>
    <text evidence="10">Binds 2 divalent ions per subunit.</text>
</comment>
<dbReference type="InterPro" id="IPR022629">
    <property type="entry name" value="S-AdoMet_synt_central"/>
</dbReference>
<evidence type="ECO:0000256" key="3">
    <source>
        <dbReference type="ARBA" id="ARBA00022563"/>
    </source>
</evidence>
<dbReference type="CDD" id="cd18079">
    <property type="entry name" value="S-AdoMet_synt"/>
    <property type="match status" value="1"/>
</dbReference>
<comment type="cofactor">
    <cofactor evidence="10">
        <name>K(+)</name>
        <dbReference type="ChEBI" id="CHEBI:29103"/>
    </cofactor>
    <text evidence="10">Binds 1 potassium ion per subunit.</text>
</comment>
<evidence type="ECO:0000256" key="4">
    <source>
        <dbReference type="ARBA" id="ARBA00022679"/>
    </source>
</evidence>
<keyword evidence="8 10" id="KW-0460">Magnesium</keyword>
<evidence type="ECO:0000313" key="17">
    <source>
        <dbReference type="Proteomes" id="UP000886721"/>
    </source>
</evidence>
<evidence type="ECO:0000259" key="15">
    <source>
        <dbReference type="Pfam" id="PF02773"/>
    </source>
</evidence>
<evidence type="ECO:0000256" key="8">
    <source>
        <dbReference type="ARBA" id="ARBA00022842"/>
    </source>
</evidence>
<dbReference type="Pfam" id="PF02773">
    <property type="entry name" value="S-AdoMet_synt_C"/>
    <property type="match status" value="1"/>
</dbReference>
<feature type="binding site" description="in other chain" evidence="10">
    <location>
        <begin position="242"/>
        <end position="243"/>
    </location>
    <ligand>
        <name>ATP</name>
        <dbReference type="ChEBI" id="CHEBI:30616"/>
        <note>ligand shared between two neighboring subunits</note>
    </ligand>
</feature>
<comment type="similarity">
    <text evidence="2 10 12">Belongs to the AdoMet synthase family.</text>
</comment>
<protein>
    <recommendedName>
        <fullName evidence="10">S-adenosylmethionine synthase</fullName>
        <shortName evidence="10">AdoMet synthase</shortName>
        <ecNumber evidence="10">2.5.1.6</ecNumber>
    </recommendedName>
    <alternativeName>
        <fullName evidence="10">MAT</fullName>
    </alternativeName>
    <alternativeName>
        <fullName evidence="10">Methionine adenosyltransferase</fullName>
    </alternativeName>
</protein>
<feature type="binding site" description="in other chain" evidence="10">
    <location>
        <position position="56"/>
    </location>
    <ligand>
        <name>L-methionine</name>
        <dbReference type="ChEBI" id="CHEBI:57844"/>
        <note>ligand shared between two neighboring subunits</note>
    </ligand>
</feature>
<dbReference type="Pfam" id="PF00438">
    <property type="entry name" value="S-AdoMet_synt_N"/>
    <property type="match status" value="1"/>
</dbReference>
<comment type="pathway">
    <text evidence="1 10">Amino-acid biosynthesis; S-adenosyl-L-methionine biosynthesis; S-adenosyl-L-methionine from L-methionine: step 1/1.</text>
</comment>
<keyword evidence="7 10" id="KW-0067">ATP-binding</keyword>
<evidence type="ECO:0000256" key="6">
    <source>
        <dbReference type="ARBA" id="ARBA00022741"/>
    </source>
</evidence>
<feature type="binding site" evidence="10">
    <location>
        <position position="278"/>
    </location>
    <ligand>
        <name>ATP</name>
        <dbReference type="ChEBI" id="CHEBI:30616"/>
        <note>ligand shared between two neighboring subunits</note>
    </ligand>
</feature>
<dbReference type="InterPro" id="IPR002133">
    <property type="entry name" value="S-AdoMet_synthetase"/>
</dbReference>
<dbReference type="Gene3D" id="3.30.300.10">
    <property type="match status" value="3"/>
</dbReference>
<dbReference type="InterPro" id="IPR022636">
    <property type="entry name" value="S-AdoMet_synthetase_sfam"/>
</dbReference>
<reference evidence="16" key="2">
    <citation type="submission" date="2021-04" db="EMBL/GenBank/DDBJ databases">
        <authorList>
            <person name="Gilroy R."/>
        </authorList>
    </citation>
    <scope>NUCLEOTIDE SEQUENCE</scope>
    <source>
        <strain evidence="16">CHK191-13928</strain>
    </source>
</reference>
<evidence type="ECO:0000259" key="14">
    <source>
        <dbReference type="Pfam" id="PF02772"/>
    </source>
</evidence>
<feature type="domain" description="S-adenosylmethionine synthetase central" evidence="14">
    <location>
        <begin position="126"/>
        <end position="243"/>
    </location>
</feature>
<feature type="binding site" evidence="10">
    <location>
        <position position="251"/>
    </location>
    <ligand>
        <name>L-methionine</name>
        <dbReference type="ChEBI" id="CHEBI:57844"/>
        <note>ligand shared between two neighboring subunits</note>
    </ligand>
</feature>
<gene>
    <name evidence="10 16" type="primary">metK</name>
    <name evidence="16" type="ORF">H9735_05245</name>
</gene>
<dbReference type="GO" id="GO:0000287">
    <property type="term" value="F:magnesium ion binding"/>
    <property type="evidence" value="ECO:0007669"/>
    <property type="project" value="UniProtKB-UniRule"/>
</dbReference>
<feature type="domain" description="S-adenosylmethionine synthetase C-terminal" evidence="15">
    <location>
        <begin position="245"/>
        <end position="384"/>
    </location>
</feature>
<feature type="binding site" evidence="10">
    <location>
        <position position="17"/>
    </location>
    <ligand>
        <name>Mg(2+)</name>
        <dbReference type="ChEBI" id="CHEBI:18420"/>
    </ligand>
</feature>
<dbReference type="Pfam" id="PF02772">
    <property type="entry name" value="S-AdoMet_synt_M"/>
    <property type="match status" value="1"/>
</dbReference>
<dbReference type="GO" id="GO:0004478">
    <property type="term" value="F:methionine adenosyltransferase activity"/>
    <property type="evidence" value="ECO:0007669"/>
    <property type="project" value="UniProtKB-UniRule"/>
</dbReference>
<comment type="function">
    <text evidence="10">Catalyzes the formation of S-adenosylmethionine (AdoMet) from methionine and ATP. The overall synthetic reaction is composed of two sequential steps, AdoMet formation and the subsequent tripolyphosphate hydrolysis which occurs prior to release of AdoMet from the enzyme.</text>
</comment>
<keyword evidence="3 10" id="KW-0554">One-carbon metabolism</keyword>
<feature type="binding site" evidence="10">
    <location>
        <position position="274"/>
    </location>
    <ligand>
        <name>ATP</name>
        <dbReference type="ChEBI" id="CHEBI:30616"/>
        <note>ligand shared between two neighboring subunits</note>
    </ligand>
</feature>
<dbReference type="PIRSF" id="PIRSF000497">
    <property type="entry name" value="MAT"/>
    <property type="match status" value="1"/>
</dbReference>
<accession>A0A9D1WWU7</accession>
<comment type="catalytic activity">
    <reaction evidence="10">
        <text>L-methionine + ATP + H2O = S-adenosyl-L-methionine + phosphate + diphosphate</text>
        <dbReference type="Rhea" id="RHEA:21080"/>
        <dbReference type="ChEBI" id="CHEBI:15377"/>
        <dbReference type="ChEBI" id="CHEBI:30616"/>
        <dbReference type="ChEBI" id="CHEBI:33019"/>
        <dbReference type="ChEBI" id="CHEBI:43474"/>
        <dbReference type="ChEBI" id="CHEBI:57844"/>
        <dbReference type="ChEBI" id="CHEBI:59789"/>
        <dbReference type="EC" id="2.5.1.6"/>
    </reaction>
</comment>
<dbReference type="GO" id="GO:0005737">
    <property type="term" value="C:cytoplasm"/>
    <property type="evidence" value="ECO:0007669"/>
    <property type="project" value="UniProtKB-SubCell"/>
</dbReference>